<accession>A0A1F2WGN7</accession>
<evidence type="ECO:0000256" key="6">
    <source>
        <dbReference type="RuleBase" id="RU362028"/>
    </source>
</evidence>
<comment type="function">
    <text evidence="6">Responsible for synthesis of pseudouridine from uracil.</text>
</comment>
<dbReference type="SUPFAM" id="SSF55120">
    <property type="entry name" value="Pseudouridine synthase"/>
    <property type="match status" value="1"/>
</dbReference>
<dbReference type="PANTHER" id="PTHR21600">
    <property type="entry name" value="MITOCHONDRIAL RNA PSEUDOURIDINE SYNTHASE"/>
    <property type="match status" value="1"/>
</dbReference>
<protein>
    <recommendedName>
        <fullName evidence="6">Pseudouridine synthase</fullName>
        <ecNumber evidence="6">5.4.99.-</ecNumber>
    </recommendedName>
</protein>
<dbReference type="Gene3D" id="3.30.2350.10">
    <property type="entry name" value="Pseudouridine synthase"/>
    <property type="match status" value="1"/>
</dbReference>
<keyword evidence="5" id="KW-0694">RNA-binding</keyword>
<name>A0A1F2WGN7_9ACTN</name>
<dbReference type="Proteomes" id="UP000177876">
    <property type="component" value="Unassembled WGS sequence"/>
</dbReference>
<dbReference type="InterPro" id="IPR036986">
    <property type="entry name" value="S4_RNA-bd_sf"/>
</dbReference>
<dbReference type="AlphaFoldDB" id="A0A1F2WGN7"/>
<reference evidence="8 9" key="1">
    <citation type="journal article" date="2016" name="Nat. Commun.">
        <title>Thousands of microbial genomes shed light on interconnected biogeochemical processes in an aquifer system.</title>
        <authorList>
            <person name="Anantharaman K."/>
            <person name="Brown C.T."/>
            <person name="Hug L.A."/>
            <person name="Sharon I."/>
            <person name="Castelle C.J."/>
            <person name="Probst A.J."/>
            <person name="Thomas B.C."/>
            <person name="Singh A."/>
            <person name="Wilkins M.J."/>
            <person name="Karaoz U."/>
            <person name="Brodie E.L."/>
            <person name="Williams K.H."/>
            <person name="Hubbard S.S."/>
            <person name="Banfield J.F."/>
        </authorList>
    </citation>
    <scope>NUCLEOTIDE SEQUENCE [LARGE SCALE GENOMIC DNA]</scope>
</reference>
<evidence type="ECO:0000256" key="1">
    <source>
        <dbReference type="ARBA" id="ARBA00000073"/>
    </source>
</evidence>
<evidence type="ECO:0000313" key="9">
    <source>
        <dbReference type="Proteomes" id="UP000177876"/>
    </source>
</evidence>
<evidence type="ECO:0000256" key="4">
    <source>
        <dbReference type="PIRSR" id="PIRSR606225-1"/>
    </source>
</evidence>
<dbReference type="PROSITE" id="PS01129">
    <property type="entry name" value="PSI_RLU"/>
    <property type="match status" value="1"/>
</dbReference>
<comment type="caution">
    <text evidence="8">The sequence shown here is derived from an EMBL/GenBank/DDBJ whole genome shotgun (WGS) entry which is preliminary data.</text>
</comment>
<feature type="active site" evidence="4">
    <location>
        <position position="137"/>
    </location>
</feature>
<proteinExistence type="inferred from homology"/>
<dbReference type="InterPro" id="IPR006145">
    <property type="entry name" value="PsdUridine_synth_RsuA/RluA"/>
</dbReference>
<evidence type="ECO:0000313" key="8">
    <source>
        <dbReference type="EMBL" id="OFW55990.1"/>
    </source>
</evidence>
<dbReference type="NCBIfam" id="TIGR00005">
    <property type="entry name" value="rluA_subfam"/>
    <property type="match status" value="1"/>
</dbReference>
<dbReference type="EC" id="5.4.99.-" evidence="6"/>
<dbReference type="EMBL" id="MELK01000050">
    <property type="protein sequence ID" value="OFW55990.1"/>
    <property type="molecule type" value="Genomic_DNA"/>
</dbReference>
<dbReference type="STRING" id="1797197.A2Y75_04550"/>
<dbReference type="PROSITE" id="PS50889">
    <property type="entry name" value="S4"/>
    <property type="match status" value="1"/>
</dbReference>
<dbReference type="SUPFAM" id="SSF55174">
    <property type="entry name" value="Alpha-L RNA-binding motif"/>
    <property type="match status" value="1"/>
</dbReference>
<dbReference type="GO" id="GO:0000455">
    <property type="term" value="P:enzyme-directed rRNA pseudouridine synthesis"/>
    <property type="evidence" value="ECO:0007669"/>
    <property type="project" value="TreeGrafter"/>
</dbReference>
<dbReference type="Gene3D" id="3.10.290.10">
    <property type="entry name" value="RNA-binding S4 domain"/>
    <property type="match status" value="1"/>
</dbReference>
<dbReference type="SMART" id="SM00363">
    <property type="entry name" value="S4"/>
    <property type="match status" value="1"/>
</dbReference>
<keyword evidence="3 6" id="KW-0413">Isomerase</keyword>
<dbReference type="CDD" id="cd02869">
    <property type="entry name" value="PseudoU_synth_RluA_like"/>
    <property type="match status" value="1"/>
</dbReference>
<dbReference type="Pfam" id="PF01479">
    <property type="entry name" value="S4"/>
    <property type="match status" value="1"/>
</dbReference>
<dbReference type="InterPro" id="IPR006225">
    <property type="entry name" value="PsdUridine_synth_RluC/D"/>
</dbReference>
<dbReference type="CDD" id="cd00165">
    <property type="entry name" value="S4"/>
    <property type="match status" value="1"/>
</dbReference>
<evidence type="ECO:0000256" key="2">
    <source>
        <dbReference type="ARBA" id="ARBA00010876"/>
    </source>
</evidence>
<comment type="similarity">
    <text evidence="2 6">Belongs to the pseudouridine synthase RluA family.</text>
</comment>
<dbReference type="InterPro" id="IPR006224">
    <property type="entry name" value="PsdUridine_synth_RluA-like_CS"/>
</dbReference>
<evidence type="ECO:0000256" key="5">
    <source>
        <dbReference type="PROSITE-ProRule" id="PRU00182"/>
    </source>
</evidence>
<comment type="catalytic activity">
    <reaction evidence="1 6">
        <text>a uridine in RNA = a pseudouridine in RNA</text>
        <dbReference type="Rhea" id="RHEA:48348"/>
        <dbReference type="Rhea" id="RHEA-COMP:12068"/>
        <dbReference type="Rhea" id="RHEA-COMP:12069"/>
        <dbReference type="ChEBI" id="CHEBI:65314"/>
        <dbReference type="ChEBI" id="CHEBI:65315"/>
    </reaction>
</comment>
<organism evidence="8 9">
    <name type="scientific">Candidatus Solincola sediminis</name>
    <dbReference type="NCBI Taxonomy" id="1797199"/>
    <lineage>
        <taxon>Bacteria</taxon>
        <taxon>Bacillati</taxon>
        <taxon>Actinomycetota</taxon>
        <taxon>Candidatus Geothermincolia</taxon>
        <taxon>Candidatus Geothermincolales</taxon>
        <taxon>Candidatus Geothermincolaceae</taxon>
        <taxon>Candidatus Solincola</taxon>
    </lineage>
</organism>
<gene>
    <name evidence="8" type="ORF">A2Y75_04550</name>
</gene>
<dbReference type="InterPro" id="IPR002942">
    <property type="entry name" value="S4_RNA-bd"/>
</dbReference>
<feature type="domain" description="RNA-binding S4" evidence="7">
    <location>
        <begin position="15"/>
        <end position="72"/>
    </location>
</feature>
<evidence type="ECO:0000259" key="7">
    <source>
        <dbReference type="SMART" id="SM00363"/>
    </source>
</evidence>
<dbReference type="PANTHER" id="PTHR21600:SF44">
    <property type="entry name" value="RIBOSOMAL LARGE SUBUNIT PSEUDOURIDINE SYNTHASE D"/>
    <property type="match status" value="1"/>
</dbReference>
<dbReference type="InterPro" id="IPR020103">
    <property type="entry name" value="PsdUridine_synth_cat_dom_sf"/>
</dbReference>
<dbReference type="GO" id="GO:0003723">
    <property type="term" value="F:RNA binding"/>
    <property type="evidence" value="ECO:0007669"/>
    <property type="project" value="UniProtKB-KW"/>
</dbReference>
<sequence>MAYHKFSVEAGDADARLDQYLTKPTGLSRNRVQKLLSEGAIRVDGSTCHKNHRVRIGEVIEVEIPEPQAAQPEPQDIPVEILYEDEYLAVISKPAGLVVHPAPGHPDGTLVNALLFSIEDLAGVGGVMRPGIIHRLDRDTSGLMVVAKNDRALSRLQEMVKERELKRIYLALVYGIPATRFGTIDAPIGRDSRNRKKMAVRAEGSRAALTHFEVLRQFGEASLLQVELITGRTHQIRVHLAYIGHPVVGDPEYGVRGSLEKKLGIERQFLHAFRISFTHPVSGLEMTFEDALPADLEEALGKLEES</sequence>
<dbReference type="Pfam" id="PF00849">
    <property type="entry name" value="PseudoU_synth_2"/>
    <property type="match status" value="1"/>
</dbReference>
<evidence type="ECO:0000256" key="3">
    <source>
        <dbReference type="ARBA" id="ARBA00023235"/>
    </source>
</evidence>
<dbReference type="GO" id="GO:0120159">
    <property type="term" value="F:rRNA pseudouridine synthase activity"/>
    <property type="evidence" value="ECO:0007669"/>
    <property type="project" value="UniProtKB-ARBA"/>
</dbReference>
<dbReference type="InterPro" id="IPR050188">
    <property type="entry name" value="RluA_PseudoU_synthase"/>
</dbReference>